<reference evidence="1 2" key="1">
    <citation type="journal article" date="2022" name="Hortic Res">
        <title>A haplotype resolved chromosomal level avocado genome allows analysis of novel avocado genes.</title>
        <authorList>
            <person name="Nath O."/>
            <person name="Fletcher S.J."/>
            <person name="Hayward A."/>
            <person name="Shaw L.M."/>
            <person name="Masouleh A.K."/>
            <person name="Furtado A."/>
            <person name="Henry R.J."/>
            <person name="Mitter N."/>
        </authorList>
    </citation>
    <scope>NUCLEOTIDE SEQUENCE [LARGE SCALE GENOMIC DNA]</scope>
    <source>
        <strain evidence="2">cv. Hass</strain>
    </source>
</reference>
<dbReference type="Proteomes" id="UP001234297">
    <property type="component" value="Chromosome 8"/>
</dbReference>
<dbReference type="EMBL" id="CM056816">
    <property type="protein sequence ID" value="KAJ8634031.1"/>
    <property type="molecule type" value="Genomic_DNA"/>
</dbReference>
<evidence type="ECO:0000313" key="1">
    <source>
        <dbReference type="EMBL" id="KAJ8634031.1"/>
    </source>
</evidence>
<evidence type="ECO:0000313" key="2">
    <source>
        <dbReference type="Proteomes" id="UP001234297"/>
    </source>
</evidence>
<comment type="caution">
    <text evidence="1">The sequence shown here is derived from an EMBL/GenBank/DDBJ whole genome shotgun (WGS) entry which is preliminary data.</text>
</comment>
<sequence>MARTILSMGLPARGFFPLLLLLAALSKGQSLGYEKSPNCVSRECPSYDVLHSQEAFEIRRYKDAVWMATPPINSSSYNEAANTGFEMLFAYIQGKNHQGTKIEMTAPVLNDISPSTGPFCNSSFIVYFYMPRKYQKEPPLSDQVHQESWPQQRYAAIRRFGGFMNDSNIPMEASALKKSLKGTTWESQVASRGSTYTVAGYNSPFEYENRINEVMLLF</sequence>
<gene>
    <name evidence="1" type="ORF">MRB53_027367</name>
</gene>
<keyword evidence="2" id="KW-1185">Reference proteome</keyword>
<name>A0ACC2LKP2_PERAE</name>
<protein>
    <submittedName>
        <fullName evidence="1">Uncharacterized protein</fullName>
    </submittedName>
</protein>
<accession>A0ACC2LKP2</accession>
<proteinExistence type="predicted"/>
<organism evidence="1 2">
    <name type="scientific">Persea americana</name>
    <name type="common">Avocado</name>
    <dbReference type="NCBI Taxonomy" id="3435"/>
    <lineage>
        <taxon>Eukaryota</taxon>
        <taxon>Viridiplantae</taxon>
        <taxon>Streptophyta</taxon>
        <taxon>Embryophyta</taxon>
        <taxon>Tracheophyta</taxon>
        <taxon>Spermatophyta</taxon>
        <taxon>Magnoliopsida</taxon>
        <taxon>Magnoliidae</taxon>
        <taxon>Laurales</taxon>
        <taxon>Lauraceae</taxon>
        <taxon>Persea</taxon>
    </lineage>
</organism>